<dbReference type="Proteomes" id="UP000003465">
    <property type="component" value="Unassembled WGS sequence"/>
</dbReference>
<gene>
    <name evidence="1" type="ORF">PSYMO_20473</name>
</gene>
<proteinExistence type="predicted"/>
<organism evidence="1 2">
    <name type="scientific">Pseudomonas amygdali pv. mori str. 301020</name>
    <dbReference type="NCBI Taxonomy" id="629261"/>
    <lineage>
        <taxon>Bacteria</taxon>
        <taxon>Pseudomonadati</taxon>
        <taxon>Pseudomonadota</taxon>
        <taxon>Gammaproteobacteria</taxon>
        <taxon>Pseudomonadales</taxon>
        <taxon>Pseudomonadaceae</taxon>
        <taxon>Pseudomonas</taxon>
        <taxon>Pseudomonas amygdali</taxon>
    </lineage>
</organism>
<evidence type="ECO:0000313" key="2">
    <source>
        <dbReference type="Proteomes" id="UP000003465"/>
    </source>
</evidence>
<dbReference type="EMBL" id="AEAG01000791">
    <property type="protein sequence ID" value="EGH23698.1"/>
    <property type="molecule type" value="Genomic_DNA"/>
</dbReference>
<evidence type="ECO:0000313" key="1">
    <source>
        <dbReference type="EMBL" id="EGH23698.1"/>
    </source>
</evidence>
<sequence length="59" mass="6540">MYLTLTQLIDFGLVNVHADNIMADFGKYGRLYKTYISATENADSHGKDPEVTGWRCAAG</sequence>
<reference evidence="1 2" key="1">
    <citation type="journal article" date="2011" name="PLoS Pathog.">
        <title>Dynamic evolution of pathogenicity revealed by sequencing and comparative genomics of 19 Pseudomonas syringae isolates.</title>
        <authorList>
            <person name="Baltrus D.A."/>
            <person name="Nishimura M.T."/>
            <person name="Romanchuk A."/>
            <person name="Chang J.H."/>
            <person name="Mukhtar M.S."/>
            <person name="Cherkis K."/>
            <person name="Roach J."/>
            <person name="Grant S.R."/>
            <person name="Jones C.D."/>
            <person name="Dangl J.L."/>
        </authorList>
    </citation>
    <scope>NUCLEOTIDE SEQUENCE [LARGE SCALE GENOMIC DNA]</scope>
    <source>
        <strain evidence="1 2">301020</strain>
    </source>
</reference>
<dbReference type="AlphaFoldDB" id="A0A656GD84"/>
<accession>A0A656GD84</accession>
<name>A0A656GD84_PSEA0</name>
<comment type="caution">
    <text evidence="1">The sequence shown here is derived from an EMBL/GenBank/DDBJ whole genome shotgun (WGS) entry which is preliminary data.</text>
</comment>
<protein>
    <submittedName>
        <fullName evidence="1">Uncharacterized protein</fullName>
    </submittedName>
</protein>